<protein>
    <submittedName>
        <fullName evidence="9">Transport of long-chain fatty acid</fullName>
    </submittedName>
</protein>
<dbReference type="GO" id="GO:0009279">
    <property type="term" value="C:cell outer membrane"/>
    <property type="evidence" value="ECO:0007669"/>
    <property type="project" value="UniProtKB-SubCell"/>
</dbReference>
<organism evidence="9 10">
    <name type="scientific">Acinetobacter chinensis</name>
    <dbReference type="NCBI Taxonomy" id="2004650"/>
    <lineage>
        <taxon>Bacteria</taxon>
        <taxon>Pseudomonadati</taxon>
        <taxon>Pseudomonadota</taxon>
        <taxon>Gammaproteobacteria</taxon>
        <taxon>Moraxellales</taxon>
        <taxon>Moraxellaceae</taxon>
        <taxon>Acinetobacter</taxon>
    </lineage>
</organism>
<dbReference type="Pfam" id="PF03349">
    <property type="entry name" value="Toluene_X"/>
    <property type="match status" value="1"/>
</dbReference>
<dbReference type="InterPro" id="IPR005017">
    <property type="entry name" value="OMPP1/FadL/TodX"/>
</dbReference>
<dbReference type="Proteomes" id="UP000263753">
    <property type="component" value="Chromosome"/>
</dbReference>
<evidence type="ECO:0000256" key="1">
    <source>
        <dbReference type="ARBA" id="ARBA00004571"/>
    </source>
</evidence>
<keyword evidence="7" id="KW-0998">Cell outer membrane</keyword>
<name>A0A3B7LUT2_9GAMM</name>
<evidence type="ECO:0000313" key="9">
    <source>
        <dbReference type="EMBL" id="AXY56308.1"/>
    </source>
</evidence>
<feature type="chain" id="PRO_5017717271" evidence="8">
    <location>
        <begin position="22"/>
        <end position="402"/>
    </location>
</feature>
<comment type="similarity">
    <text evidence="2">Belongs to the OmpP1/FadL family.</text>
</comment>
<evidence type="ECO:0000256" key="8">
    <source>
        <dbReference type="SAM" id="SignalP"/>
    </source>
</evidence>
<sequence length="402" mass="44744">MNISALAVSGVLLLFAQTSFSAGMEKSSQTIMPFLESENYAELGIAQLKADISGQVQNQDSLAQIGISDFSTGNLVNKNYLFITGAVKLQLRPDLSVGFLFDKPFGTDLDYRYRPETVIGPLDIESVRVKFDSNNISIPVGYQPDAHWNFFAGPVLQTLKGEVELGGQNYYLLNGYTSDLKQDFSMGWLAGLSYQIPEIAFRTSLSYRSPVKHTFDVQEQLPIATPVTLTGKTTVKTPQSVNFDIQTAVSTTDLIYASLRWVEWKDFYVQPPTFQEVLNAYSVYDSSLKNVSMIQYNQNQLSAKAGLIHKWNSDWSTAHELSWDSGTDDSLSTLNPSNGYLGIGGGLIYHYNEKIFLAAGLHYIRFRKASRQKSTDSNVIASLSEAENNHAIIYGFKTGFHF</sequence>
<proteinExistence type="inferred from homology"/>
<evidence type="ECO:0000256" key="2">
    <source>
        <dbReference type="ARBA" id="ARBA00008163"/>
    </source>
</evidence>
<evidence type="ECO:0000256" key="7">
    <source>
        <dbReference type="ARBA" id="ARBA00023237"/>
    </source>
</evidence>
<dbReference type="Gene3D" id="2.40.160.60">
    <property type="entry name" value="Outer membrane protein transport protein (OMPP1/FadL/TodX)"/>
    <property type="match status" value="1"/>
</dbReference>
<evidence type="ECO:0000313" key="10">
    <source>
        <dbReference type="Proteomes" id="UP000263753"/>
    </source>
</evidence>
<reference evidence="10" key="1">
    <citation type="submission" date="2018-09" db="EMBL/GenBank/DDBJ databases">
        <title>The complete genome of Acinetobacter sp. strain WCHAc010005.</title>
        <authorList>
            <person name="Hu Y."/>
            <person name="Long H."/>
            <person name="Feng Y."/>
            <person name="Zong Z."/>
        </authorList>
    </citation>
    <scope>NUCLEOTIDE SEQUENCE [LARGE SCALE GENOMIC DNA]</scope>
    <source>
        <strain evidence="10">WCHAc010005</strain>
    </source>
</reference>
<dbReference type="EMBL" id="CP032134">
    <property type="protein sequence ID" value="AXY56308.1"/>
    <property type="molecule type" value="Genomic_DNA"/>
</dbReference>
<evidence type="ECO:0000256" key="3">
    <source>
        <dbReference type="ARBA" id="ARBA00022452"/>
    </source>
</evidence>
<dbReference type="SUPFAM" id="SSF56935">
    <property type="entry name" value="Porins"/>
    <property type="match status" value="1"/>
</dbReference>
<keyword evidence="5 8" id="KW-0732">Signal</keyword>
<evidence type="ECO:0000256" key="4">
    <source>
        <dbReference type="ARBA" id="ARBA00022692"/>
    </source>
</evidence>
<keyword evidence="6" id="KW-0472">Membrane</keyword>
<evidence type="ECO:0000256" key="6">
    <source>
        <dbReference type="ARBA" id="ARBA00023136"/>
    </source>
</evidence>
<dbReference type="AlphaFoldDB" id="A0A3B7LUT2"/>
<gene>
    <name evidence="9" type="ORF">CDG60_06830</name>
</gene>
<dbReference type="RefSeq" id="WP_087511286.1">
    <property type="nucleotide sequence ID" value="NZ_CP032134.1"/>
</dbReference>
<feature type="signal peptide" evidence="8">
    <location>
        <begin position="1"/>
        <end position="21"/>
    </location>
</feature>
<evidence type="ECO:0000256" key="5">
    <source>
        <dbReference type="ARBA" id="ARBA00022729"/>
    </source>
</evidence>
<accession>A0A3B7LUT2</accession>
<comment type="subcellular location">
    <subcellularLocation>
        <location evidence="1">Cell outer membrane</location>
        <topology evidence="1">Multi-pass membrane protein</topology>
    </subcellularLocation>
</comment>
<keyword evidence="3" id="KW-1134">Transmembrane beta strand</keyword>
<dbReference type="KEGG" id="achi:CDG60_06830"/>
<keyword evidence="4" id="KW-0812">Transmembrane</keyword>